<evidence type="ECO:0000256" key="3">
    <source>
        <dbReference type="SAM" id="MobiDB-lite"/>
    </source>
</evidence>
<dbReference type="EMBL" id="OC003500">
    <property type="protein sequence ID" value="CAD7263369.1"/>
    <property type="molecule type" value="Genomic_DNA"/>
</dbReference>
<dbReference type="PANTHER" id="PTHR48051:SF42">
    <property type="entry name" value="LEUCINE-RICH REPEAT-CONTAINING PROTEIN 18-LIKE"/>
    <property type="match status" value="1"/>
</dbReference>
<dbReference type="GO" id="GO:0005737">
    <property type="term" value="C:cytoplasm"/>
    <property type="evidence" value="ECO:0007669"/>
    <property type="project" value="TreeGrafter"/>
</dbReference>
<name>A0A7R9AZB1_TIMSH</name>
<proteinExistence type="predicted"/>
<keyword evidence="2" id="KW-0677">Repeat</keyword>
<feature type="compositionally biased region" description="Basic and acidic residues" evidence="3">
    <location>
        <begin position="191"/>
        <end position="203"/>
    </location>
</feature>
<dbReference type="Pfam" id="PF13855">
    <property type="entry name" value="LRR_8"/>
    <property type="match status" value="1"/>
</dbReference>
<dbReference type="Gene3D" id="3.80.10.10">
    <property type="entry name" value="Ribonuclease Inhibitor"/>
    <property type="match status" value="1"/>
</dbReference>
<dbReference type="InterPro" id="IPR032675">
    <property type="entry name" value="LRR_dom_sf"/>
</dbReference>
<accession>A0A7R9AZB1</accession>
<evidence type="ECO:0008006" key="5">
    <source>
        <dbReference type="Google" id="ProtNLM"/>
    </source>
</evidence>
<dbReference type="SMART" id="SM00369">
    <property type="entry name" value="LRR_TYP"/>
    <property type="match status" value="3"/>
</dbReference>
<dbReference type="PANTHER" id="PTHR48051">
    <property type="match status" value="1"/>
</dbReference>
<dbReference type="SUPFAM" id="SSF52058">
    <property type="entry name" value="L domain-like"/>
    <property type="match status" value="1"/>
</dbReference>
<dbReference type="PRINTS" id="PR00019">
    <property type="entry name" value="LEURICHRPT"/>
</dbReference>
<dbReference type="AlphaFoldDB" id="A0A7R9AZB1"/>
<dbReference type="InterPro" id="IPR001611">
    <property type="entry name" value="Leu-rich_rpt"/>
</dbReference>
<sequence>MILRCLSSPPEDVEALSTLTKEKDSWTGLKNFATLTHLIKLDLSKNQLTELPENFGDLVLLKHLDLYSNQLTHLPLSLGRLKNLRWLDLKNNPLVSALGEVVGTCLDAQQCQQCAKKVVPFLQKMQQTVEEERNRRQDQRRKQQEIAESSAQAHKKEQKNKKKKTTKSSANPQNKTENGLKLSSTAGSGDSDLKKTTTPRDKSVPLQTGRRSNSAAGWLCGKLLKLLFSLVVLAALSLGALSYLDQPKFLYVLEVSNTTLTTSLEQLRVTYTELAAHPTTQKLVDNMHTLWESLCYNAYHIYSTVSQQVPIYLETVKKKLF</sequence>
<gene>
    <name evidence="4" type="ORF">TSIB3V08_LOCUS7448</name>
</gene>
<feature type="compositionally biased region" description="Polar residues" evidence="3">
    <location>
        <begin position="168"/>
        <end position="188"/>
    </location>
</feature>
<evidence type="ECO:0000256" key="1">
    <source>
        <dbReference type="ARBA" id="ARBA00022614"/>
    </source>
</evidence>
<reference evidence="4" key="1">
    <citation type="submission" date="2020-11" db="EMBL/GenBank/DDBJ databases">
        <authorList>
            <person name="Tran Van P."/>
        </authorList>
    </citation>
    <scope>NUCLEOTIDE SEQUENCE</scope>
</reference>
<dbReference type="InterPro" id="IPR050216">
    <property type="entry name" value="LRR_domain-containing"/>
</dbReference>
<feature type="compositionally biased region" description="Basic and acidic residues" evidence="3">
    <location>
        <begin position="130"/>
        <end position="145"/>
    </location>
</feature>
<dbReference type="InterPro" id="IPR003591">
    <property type="entry name" value="Leu-rich_rpt_typical-subtyp"/>
</dbReference>
<protein>
    <recommendedName>
        <fullName evidence="5">Leucine-rich repeat-containing protein 59</fullName>
    </recommendedName>
</protein>
<feature type="region of interest" description="Disordered" evidence="3">
    <location>
        <begin position="130"/>
        <end position="209"/>
    </location>
</feature>
<dbReference type="PROSITE" id="PS51450">
    <property type="entry name" value="LRR"/>
    <property type="match status" value="2"/>
</dbReference>
<organism evidence="4">
    <name type="scientific">Timema shepardi</name>
    <name type="common">Walking stick</name>
    <dbReference type="NCBI Taxonomy" id="629360"/>
    <lineage>
        <taxon>Eukaryota</taxon>
        <taxon>Metazoa</taxon>
        <taxon>Ecdysozoa</taxon>
        <taxon>Arthropoda</taxon>
        <taxon>Hexapoda</taxon>
        <taxon>Insecta</taxon>
        <taxon>Pterygota</taxon>
        <taxon>Neoptera</taxon>
        <taxon>Polyneoptera</taxon>
        <taxon>Phasmatodea</taxon>
        <taxon>Timematodea</taxon>
        <taxon>Timematoidea</taxon>
        <taxon>Timematidae</taxon>
        <taxon>Timema</taxon>
    </lineage>
</organism>
<keyword evidence="1" id="KW-0433">Leucine-rich repeat</keyword>
<evidence type="ECO:0000256" key="2">
    <source>
        <dbReference type="ARBA" id="ARBA00022737"/>
    </source>
</evidence>
<feature type="compositionally biased region" description="Basic residues" evidence="3">
    <location>
        <begin position="156"/>
        <end position="166"/>
    </location>
</feature>
<evidence type="ECO:0000313" key="4">
    <source>
        <dbReference type="EMBL" id="CAD7263369.1"/>
    </source>
</evidence>